<feature type="region of interest" description="Disordered" evidence="1">
    <location>
        <begin position="1"/>
        <end position="26"/>
    </location>
</feature>
<comment type="caution">
    <text evidence="2">The sequence shown here is derived from an EMBL/GenBank/DDBJ whole genome shotgun (WGS) entry which is preliminary data.</text>
</comment>
<proteinExistence type="predicted"/>
<organism evidence="2 3">
    <name type="scientific">Lobosporangium transversale</name>
    <dbReference type="NCBI Taxonomy" id="64571"/>
    <lineage>
        <taxon>Eukaryota</taxon>
        <taxon>Fungi</taxon>
        <taxon>Fungi incertae sedis</taxon>
        <taxon>Mucoromycota</taxon>
        <taxon>Mortierellomycotina</taxon>
        <taxon>Mortierellomycetes</taxon>
        <taxon>Mortierellales</taxon>
        <taxon>Mortierellaceae</taxon>
        <taxon>Lobosporangium</taxon>
    </lineage>
</organism>
<evidence type="ECO:0000313" key="2">
    <source>
        <dbReference type="EMBL" id="ORZ27993.1"/>
    </source>
</evidence>
<evidence type="ECO:0000256" key="1">
    <source>
        <dbReference type="SAM" id="MobiDB-lite"/>
    </source>
</evidence>
<name>A0A1Y2H2R9_9FUNG</name>
<gene>
    <name evidence="2" type="ORF">BCR41DRAFT_392451</name>
</gene>
<accession>A0A1Y2H2R9</accession>
<keyword evidence="3" id="KW-1185">Reference proteome</keyword>
<dbReference type="EMBL" id="MCFF01000003">
    <property type="protein sequence ID" value="ORZ27993.1"/>
    <property type="molecule type" value="Genomic_DNA"/>
</dbReference>
<dbReference type="GeneID" id="33570299"/>
<dbReference type="AlphaFoldDB" id="A0A1Y2H2R9"/>
<dbReference type="RefSeq" id="XP_021885696.1">
    <property type="nucleotide sequence ID" value="XM_022028456.1"/>
</dbReference>
<dbReference type="OrthoDB" id="2445327at2759"/>
<feature type="compositionally biased region" description="Polar residues" evidence="1">
    <location>
        <begin position="1"/>
        <end position="10"/>
    </location>
</feature>
<evidence type="ECO:0000313" key="3">
    <source>
        <dbReference type="Proteomes" id="UP000193648"/>
    </source>
</evidence>
<protein>
    <submittedName>
        <fullName evidence="2">Uncharacterized protein</fullName>
    </submittedName>
</protein>
<sequence length="146" mass="16371">MPGNLQSSVASPTDPDDTSYSTDQSLRGSTSKLYTWNILEGSERLKPHVDTSWIINDMGVGHDLIDFRGCVVQEDGGLTEPYEKLVTRMQGLQKWNDPAQVLTRALSYNHYIKIFLTIAYDSTFYRALNRISERPSTLAGLQSPLS</sequence>
<dbReference type="InParanoid" id="A0A1Y2H2R9"/>
<reference evidence="2 3" key="1">
    <citation type="submission" date="2016-07" db="EMBL/GenBank/DDBJ databases">
        <title>Pervasive Adenine N6-methylation of Active Genes in Fungi.</title>
        <authorList>
            <consortium name="DOE Joint Genome Institute"/>
            <person name="Mondo S.J."/>
            <person name="Dannebaum R.O."/>
            <person name="Kuo R.C."/>
            <person name="Labutti K."/>
            <person name="Haridas S."/>
            <person name="Kuo A."/>
            <person name="Salamov A."/>
            <person name="Ahrendt S.R."/>
            <person name="Lipzen A."/>
            <person name="Sullivan W."/>
            <person name="Andreopoulos W.B."/>
            <person name="Clum A."/>
            <person name="Lindquist E."/>
            <person name="Daum C."/>
            <person name="Ramamoorthy G.K."/>
            <person name="Gryganskyi A."/>
            <person name="Culley D."/>
            <person name="Magnuson J.K."/>
            <person name="James T.Y."/>
            <person name="O'Malley M.A."/>
            <person name="Stajich J.E."/>
            <person name="Spatafora J.W."/>
            <person name="Visel A."/>
            <person name="Grigoriev I.V."/>
        </authorList>
    </citation>
    <scope>NUCLEOTIDE SEQUENCE [LARGE SCALE GENOMIC DNA]</scope>
    <source>
        <strain evidence="2 3">NRRL 3116</strain>
    </source>
</reference>
<dbReference type="Proteomes" id="UP000193648">
    <property type="component" value="Unassembled WGS sequence"/>
</dbReference>